<feature type="region of interest" description="Disordered" evidence="2">
    <location>
        <begin position="1"/>
        <end position="22"/>
    </location>
</feature>
<dbReference type="SUPFAM" id="SSF53335">
    <property type="entry name" value="S-adenosyl-L-methionine-dependent methyltransferases"/>
    <property type="match status" value="1"/>
</dbReference>
<dbReference type="PANTHER" id="PTHR43591">
    <property type="entry name" value="METHYLTRANSFERASE"/>
    <property type="match status" value="1"/>
</dbReference>
<keyword evidence="3" id="KW-0489">Methyltransferase</keyword>
<accession>A0AAJ0HC94</accession>
<gene>
    <name evidence="3" type="ORF">B0T25DRAFT_613622</name>
</gene>
<comment type="similarity">
    <text evidence="1">Belongs to the methyltransferase superfamily. LaeA methyltransferase family.</text>
</comment>
<reference evidence="3" key="2">
    <citation type="submission" date="2023-06" db="EMBL/GenBank/DDBJ databases">
        <authorList>
            <consortium name="Lawrence Berkeley National Laboratory"/>
            <person name="Haridas S."/>
            <person name="Hensen N."/>
            <person name="Bonometti L."/>
            <person name="Westerberg I."/>
            <person name="Brannstrom I.O."/>
            <person name="Guillou S."/>
            <person name="Cros-Aarteil S."/>
            <person name="Calhoun S."/>
            <person name="Kuo A."/>
            <person name="Mondo S."/>
            <person name="Pangilinan J."/>
            <person name="Riley R."/>
            <person name="Labutti K."/>
            <person name="Andreopoulos B."/>
            <person name="Lipzen A."/>
            <person name="Chen C."/>
            <person name="Yanf M."/>
            <person name="Daum C."/>
            <person name="Ng V."/>
            <person name="Clum A."/>
            <person name="Steindorff A."/>
            <person name="Ohm R."/>
            <person name="Martin F."/>
            <person name="Silar P."/>
            <person name="Natvig D."/>
            <person name="Lalanne C."/>
            <person name="Gautier V."/>
            <person name="Ament-Velasquez S.L."/>
            <person name="Kruys A."/>
            <person name="Hutchinson M.I."/>
            <person name="Powell A.J."/>
            <person name="Barry K."/>
            <person name="Miller A.N."/>
            <person name="Grigoriev I.V."/>
            <person name="Debuchy R."/>
            <person name="Gladieux P."/>
            <person name="Thoren M.H."/>
            <person name="Johannesson H."/>
        </authorList>
    </citation>
    <scope>NUCLEOTIDE SEQUENCE</scope>
    <source>
        <strain evidence="3">CBS 955.72</strain>
    </source>
</reference>
<dbReference type="CDD" id="cd02440">
    <property type="entry name" value="AdoMet_MTases"/>
    <property type="match status" value="1"/>
</dbReference>
<feature type="compositionally biased region" description="Low complexity" evidence="2">
    <location>
        <begin position="1"/>
        <end position="16"/>
    </location>
</feature>
<evidence type="ECO:0000313" key="4">
    <source>
        <dbReference type="Proteomes" id="UP001275084"/>
    </source>
</evidence>
<evidence type="ECO:0000256" key="2">
    <source>
        <dbReference type="SAM" id="MobiDB-lite"/>
    </source>
</evidence>
<evidence type="ECO:0000313" key="3">
    <source>
        <dbReference type="EMBL" id="KAK3346928.1"/>
    </source>
</evidence>
<keyword evidence="3" id="KW-0808">Transferase</keyword>
<dbReference type="Pfam" id="PF13489">
    <property type="entry name" value="Methyltransf_23"/>
    <property type="match status" value="1"/>
</dbReference>
<dbReference type="Gene3D" id="3.40.50.150">
    <property type="entry name" value="Vaccinia Virus protein VP39"/>
    <property type="match status" value="1"/>
</dbReference>
<keyword evidence="4" id="KW-1185">Reference proteome</keyword>
<dbReference type="Proteomes" id="UP001275084">
    <property type="component" value="Unassembled WGS sequence"/>
</dbReference>
<dbReference type="EMBL" id="JAUIQD010000006">
    <property type="protein sequence ID" value="KAK3346928.1"/>
    <property type="molecule type" value="Genomic_DNA"/>
</dbReference>
<protein>
    <submittedName>
        <fullName evidence="3">S-adenosyl-L-methionine-dependent methyltransferase</fullName>
    </submittedName>
</protein>
<name>A0AAJ0HC94_9PEZI</name>
<dbReference type="PANTHER" id="PTHR43591:SF10">
    <property type="entry name" value="ABC TRANSMEMBRANE TYPE-1 DOMAIN-CONTAINING PROTEIN-RELATED"/>
    <property type="match status" value="1"/>
</dbReference>
<proteinExistence type="inferred from homology"/>
<dbReference type="InterPro" id="IPR029063">
    <property type="entry name" value="SAM-dependent_MTases_sf"/>
</dbReference>
<dbReference type="AlphaFoldDB" id="A0AAJ0HC94"/>
<evidence type="ECO:0000256" key="1">
    <source>
        <dbReference type="ARBA" id="ARBA00038158"/>
    </source>
</evidence>
<comment type="caution">
    <text evidence="3">The sequence shown here is derived from an EMBL/GenBank/DDBJ whole genome shotgun (WGS) entry which is preliminary data.</text>
</comment>
<dbReference type="GO" id="GO:0008168">
    <property type="term" value="F:methyltransferase activity"/>
    <property type="evidence" value="ECO:0007669"/>
    <property type="project" value="UniProtKB-KW"/>
</dbReference>
<sequence length="353" mass="39980">MAEQNPAAASTSSPPAEQTTGILPAEHWAQQRLEFDDADSSLGDDVVSSTASLSSSILEYRTLLGRTFHSQRAMDGQYWSPNDAKHTESMDIIHHFLLLALDGKLYRAPLKKDIKKALDIGTGTGMWAIDFADEFPDCEVIGTDISPIQPAWVPPNIRFEIEDATKSWTYPDNWFDFVHMRYLFGSIADWDELYKEAYRVCKPGGWIESFDTSAKFGSDDDSIAEGSPMDQWAKVFTEGGKKFGRTFLVVEENLQRKGIEAAGFINQEVWDYKIPASGWAKDAKLKELGMYAQLAIEQDIEGYILYMWSQVMGWTAKEIQVFIAHFRMQLRDTNCHAYFRVRCIHAQKPLDAA</sequence>
<reference evidence="3" key="1">
    <citation type="journal article" date="2023" name="Mol. Phylogenet. Evol.">
        <title>Genome-scale phylogeny and comparative genomics of the fungal order Sordariales.</title>
        <authorList>
            <person name="Hensen N."/>
            <person name="Bonometti L."/>
            <person name="Westerberg I."/>
            <person name="Brannstrom I.O."/>
            <person name="Guillou S."/>
            <person name="Cros-Aarteil S."/>
            <person name="Calhoun S."/>
            <person name="Haridas S."/>
            <person name="Kuo A."/>
            <person name="Mondo S."/>
            <person name="Pangilinan J."/>
            <person name="Riley R."/>
            <person name="LaButti K."/>
            <person name="Andreopoulos B."/>
            <person name="Lipzen A."/>
            <person name="Chen C."/>
            <person name="Yan M."/>
            <person name="Daum C."/>
            <person name="Ng V."/>
            <person name="Clum A."/>
            <person name="Steindorff A."/>
            <person name="Ohm R.A."/>
            <person name="Martin F."/>
            <person name="Silar P."/>
            <person name="Natvig D.O."/>
            <person name="Lalanne C."/>
            <person name="Gautier V."/>
            <person name="Ament-Velasquez S.L."/>
            <person name="Kruys A."/>
            <person name="Hutchinson M.I."/>
            <person name="Powell A.J."/>
            <person name="Barry K."/>
            <person name="Miller A.N."/>
            <person name="Grigoriev I.V."/>
            <person name="Debuchy R."/>
            <person name="Gladieux P."/>
            <person name="Hiltunen Thoren M."/>
            <person name="Johannesson H."/>
        </authorList>
    </citation>
    <scope>NUCLEOTIDE SEQUENCE</scope>
    <source>
        <strain evidence="3">CBS 955.72</strain>
    </source>
</reference>
<organism evidence="3 4">
    <name type="scientific">Lasiosphaeria hispida</name>
    <dbReference type="NCBI Taxonomy" id="260671"/>
    <lineage>
        <taxon>Eukaryota</taxon>
        <taxon>Fungi</taxon>
        <taxon>Dikarya</taxon>
        <taxon>Ascomycota</taxon>
        <taxon>Pezizomycotina</taxon>
        <taxon>Sordariomycetes</taxon>
        <taxon>Sordariomycetidae</taxon>
        <taxon>Sordariales</taxon>
        <taxon>Lasiosphaeriaceae</taxon>
        <taxon>Lasiosphaeria</taxon>
    </lineage>
</organism>
<dbReference type="GO" id="GO:0032259">
    <property type="term" value="P:methylation"/>
    <property type="evidence" value="ECO:0007669"/>
    <property type="project" value="UniProtKB-KW"/>
</dbReference>